<organism evidence="2 3">
    <name type="scientific">Legionella sainthelensi</name>
    <dbReference type="NCBI Taxonomy" id="28087"/>
    <lineage>
        <taxon>Bacteria</taxon>
        <taxon>Pseudomonadati</taxon>
        <taxon>Pseudomonadota</taxon>
        <taxon>Gammaproteobacteria</taxon>
        <taxon>Legionellales</taxon>
        <taxon>Legionellaceae</taxon>
        <taxon>Legionella</taxon>
    </lineage>
</organism>
<dbReference type="eggNOG" id="ENOG5031DSM">
    <property type="taxonomic scope" value="Bacteria"/>
</dbReference>
<feature type="transmembrane region" description="Helical" evidence="1">
    <location>
        <begin position="233"/>
        <end position="251"/>
    </location>
</feature>
<comment type="caution">
    <text evidence="2">The sequence shown here is derived from an EMBL/GenBank/DDBJ whole genome shotgun (WGS) entry which is preliminary data.</text>
</comment>
<dbReference type="PATRIC" id="fig|28087.4.peg.2253"/>
<feature type="transmembrane region" description="Helical" evidence="1">
    <location>
        <begin position="199"/>
        <end position="221"/>
    </location>
</feature>
<gene>
    <name evidence="2" type="ORF">Lsai_2089</name>
</gene>
<feature type="transmembrane region" description="Helical" evidence="1">
    <location>
        <begin position="135"/>
        <end position="154"/>
    </location>
</feature>
<name>A0A0W0YGL2_9GAMM</name>
<dbReference type="EMBL" id="LNYV01000034">
    <property type="protein sequence ID" value="KTD55959.1"/>
    <property type="molecule type" value="Genomic_DNA"/>
</dbReference>
<evidence type="ECO:0000256" key="1">
    <source>
        <dbReference type="SAM" id="Phobius"/>
    </source>
</evidence>
<evidence type="ECO:0000313" key="3">
    <source>
        <dbReference type="Proteomes" id="UP000054621"/>
    </source>
</evidence>
<sequence>MPSFSAPKKSAKNLHQWTYLYALYLGIDNCKLSMSMIKYSFDIALANSDLATKAMQEWIKSPIGASVAILVIFGTISASLITHYTIHEDKIAFRIIILLWPYVRDSMKSLRNALRGISSTLNLIYILEFQDIRHLIIPIGLFVGGLSVLNRIWIRWKSNQYHELLEINAQLLVDLEKLNTLSPQQIDSLRRKIAKQSNAFKTCSLLACFLSGLIDGINPYIGSLVLVTCSPSMLLLITSFCGIYFFTTLAIRVHEEMNLQQEFLIVQKKIELTLLEKEIDLLTTYITQLSDYLSLHSRHKELFLDEYTTLSIYLNLKLEEQEKERKALSQITRRTPTYLQGAQIGLNAYKYVMLTLSTCIFLSPIKLPVLSSEHRALVGMSSLGAGISYAFSASFLRQWIESMKSYFKSNNLQNNCCLTHNNKISTSFQNSNSFFFYSKQHERPCLTYQLCKINR</sequence>
<dbReference type="RefSeq" id="WP_232002612.1">
    <property type="nucleotide sequence ID" value="NZ_CAAAJE010000012.1"/>
</dbReference>
<protein>
    <submittedName>
        <fullName evidence="2">Transmembrane protein</fullName>
    </submittedName>
</protein>
<dbReference type="Proteomes" id="UP000054621">
    <property type="component" value="Unassembled WGS sequence"/>
</dbReference>
<keyword evidence="1" id="KW-0472">Membrane</keyword>
<dbReference type="AlphaFoldDB" id="A0A0W0YGL2"/>
<evidence type="ECO:0000313" key="2">
    <source>
        <dbReference type="EMBL" id="KTD55959.1"/>
    </source>
</evidence>
<accession>A0A0W0YGL2</accession>
<feature type="transmembrane region" description="Helical" evidence="1">
    <location>
        <begin position="63"/>
        <end position="86"/>
    </location>
</feature>
<proteinExistence type="predicted"/>
<keyword evidence="1 2" id="KW-0812">Transmembrane</keyword>
<reference evidence="2 3" key="1">
    <citation type="submission" date="2015-11" db="EMBL/GenBank/DDBJ databases">
        <title>Genomic analysis of 38 Legionella species identifies large and diverse effector repertoires.</title>
        <authorList>
            <person name="Burstein D."/>
            <person name="Amaro F."/>
            <person name="Zusman T."/>
            <person name="Lifshitz Z."/>
            <person name="Cohen O."/>
            <person name="Gilbert J.A."/>
            <person name="Pupko T."/>
            <person name="Shuman H.A."/>
            <person name="Segal G."/>
        </authorList>
    </citation>
    <scope>NUCLEOTIDE SEQUENCE [LARGE SCALE GENOMIC DNA]</scope>
    <source>
        <strain evidence="2 3">Mt.St.Helens-4</strain>
    </source>
</reference>
<keyword evidence="1" id="KW-1133">Transmembrane helix</keyword>